<dbReference type="InterPro" id="IPR008984">
    <property type="entry name" value="SMAD_FHA_dom_sf"/>
</dbReference>
<dbReference type="SMART" id="SM00240">
    <property type="entry name" value="FHA"/>
    <property type="match status" value="1"/>
</dbReference>
<dbReference type="CDD" id="cd00060">
    <property type="entry name" value="FHA"/>
    <property type="match status" value="1"/>
</dbReference>
<dbReference type="SUPFAM" id="SSF49879">
    <property type="entry name" value="SMAD/FHA domain"/>
    <property type="match status" value="1"/>
</dbReference>
<dbReference type="AlphaFoldDB" id="A0A1I4VH50"/>
<dbReference type="OrthoDB" id="5242544at2"/>
<sequence>MVNTRDLPESLAEVDLGVIDALKALKEEADVLRERLTGLEAVKADFDPAVFSRVNADYARQLAMVENKAEPLRQQARESYARLRGALADIADAHEAVKLDRQEIELRRKLGEFDEAEYKDRLKAIEAALAERAVAHKQGEALRGRFLEVFESEDELLQMDTPGPSSTQEMPAAEDPGVSAPPPPPPRPPSPPSSGPPAGEPAAAQTQILQVLKMPEPPRVPPPPGADAKGPSFGPNATMSLRTARLVPQNPEAGRSAIPLPPKPISLGADAANEIRIGGPGVEARHAQITVDSKGYTLVDLDSKSGTRVNAEAIRQRLLRHEDVVQIGMARFVFREG</sequence>
<feature type="domain" description="FHA" evidence="2">
    <location>
        <begin position="265"/>
        <end position="314"/>
    </location>
</feature>
<feature type="compositionally biased region" description="Pro residues" evidence="1">
    <location>
        <begin position="215"/>
        <end position="225"/>
    </location>
</feature>
<name>A0A1I4VH50_9GAMM</name>
<dbReference type="Gene3D" id="2.60.200.20">
    <property type="match status" value="1"/>
</dbReference>
<evidence type="ECO:0000259" key="2">
    <source>
        <dbReference type="PROSITE" id="PS50006"/>
    </source>
</evidence>
<evidence type="ECO:0000313" key="4">
    <source>
        <dbReference type="Proteomes" id="UP000198575"/>
    </source>
</evidence>
<dbReference type="InterPro" id="IPR000253">
    <property type="entry name" value="FHA_dom"/>
</dbReference>
<accession>A0A1I4VH50</accession>
<protein>
    <submittedName>
        <fullName evidence="3">Inner membrane component of T3SS domain-containing protein</fullName>
    </submittedName>
</protein>
<proteinExistence type="predicted"/>
<dbReference type="Proteomes" id="UP000198575">
    <property type="component" value="Unassembled WGS sequence"/>
</dbReference>
<gene>
    <name evidence="3" type="ORF">SAMN05216289_10288</name>
</gene>
<organism evidence="3 4">
    <name type="scientific">Dokdonella immobilis</name>
    <dbReference type="NCBI Taxonomy" id="578942"/>
    <lineage>
        <taxon>Bacteria</taxon>
        <taxon>Pseudomonadati</taxon>
        <taxon>Pseudomonadota</taxon>
        <taxon>Gammaproteobacteria</taxon>
        <taxon>Lysobacterales</taxon>
        <taxon>Rhodanobacteraceae</taxon>
        <taxon>Dokdonella</taxon>
    </lineage>
</organism>
<evidence type="ECO:0000313" key="3">
    <source>
        <dbReference type="EMBL" id="SFN00564.1"/>
    </source>
</evidence>
<reference evidence="3 4" key="1">
    <citation type="submission" date="2016-10" db="EMBL/GenBank/DDBJ databases">
        <authorList>
            <person name="de Groot N.N."/>
        </authorList>
    </citation>
    <scope>NUCLEOTIDE SEQUENCE [LARGE SCALE GENOMIC DNA]</scope>
    <source>
        <strain evidence="3 4">CGMCC 1.7659</strain>
    </source>
</reference>
<dbReference type="RefSeq" id="WP_092404288.1">
    <property type="nucleotide sequence ID" value="NZ_FOVF01000002.1"/>
</dbReference>
<dbReference type="STRING" id="578942.SAMN05216289_10288"/>
<feature type="compositionally biased region" description="Pro residues" evidence="1">
    <location>
        <begin position="179"/>
        <end position="199"/>
    </location>
</feature>
<evidence type="ECO:0000256" key="1">
    <source>
        <dbReference type="SAM" id="MobiDB-lite"/>
    </source>
</evidence>
<dbReference type="Pfam" id="PF00498">
    <property type="entry name" value="FHA"/>
    <property type="match status" value="1"/>
</dbReference>
<feature type="region of interest" description="Disordered" evidence="1">
    <location>
        <begin position="158"/>
        <end position="237"/>
    </location>
</feature>
<dbReference type="PROSITE" id="PS50006">
    <property type="entry name" value="FHA_DOMAIN"/>
    <property type="match status" value="1"/>
</dbReference>
<dbReference type="EMBL" id="FOVF01000002">
    <property type="protein sequence ID" value="SFN00564.1"/>
    <property type="molecule type" value="Genomic_DNA"/>
</dbReference>
<keyword evidence="4" id="KW-1185">Reference proteome</keyword>